<proteinExistence type="predicted"/>
<feature type="signal peptide" evidence="1">
    <location>
        <begin position="1"/>
        <end position="26"/>
    </location>
</feature>
<keyword evidence="3" id="KW-1185">Reference proteome</keyword>
<evidence type="ECO:0000313" key="2">
    <source>
        <dbReference type="EMBL" id="KAL5107118.1"/>
    </source>
</evidence>
<feature type="chain" id="PRO_5047326219" evidence="1">
    <location>
        <begin position="27"/>
        <end position="69"/>
    </location>
</feature>
<sequence>MNVFFLKQWSHLILTIASFQTPYSIAGCFPSELTLRFPQFSLPLGNTVLQPSQWLSSPSEHSPVQTLVP</sequence>
<reference evidence="2 3" key="1">
    <citation type="journal article" date="2022" name="Front. Cell. Infect. Microbiol.">
        <title>The Genomes of Two Strains of Taenia crassiceps the Animal Model for the Study of Human Cysticercosis.</title>
        <authorList>
            <person name="Bobes R.J."/>
            <person name="Estrada K."/>
            <person name="Rios-Valencia D.G."/>
            <person name="Calderon-Gallegos A."/>
            <person name="de la Torre P."/>
            <person name="Carrero J.C."/>
            <person name="Sanchez-Flores A."/>
            <person name="Laclette J.P."/>
        </authorList>
    </citation>
    <scope>NUCLEOTIDE SEQUENCE [LARGE SCALE GENOMIC DNA]</scope>
    <source>
        <strain evidence="2">WFUcys</strain>
    </source>
</reference>
<accession>A0ABR4QBJ1</accession>
<keyword evidence="1" id="KW-0732">Signal</keyword>
<evidence type="ECO:0000313" key="3">
    <source>
        <dbReference type="Proteomes" id="UP001651158"/>
    </source>
</evidence>
<dbReference type="Proteomes" id="UP001651158">
    <property type="component" value="Unassembled WGS sequence"/>
</dbReference>
<name>A0ABR4QBJ1_9CEST</name>
<protein>
    <submittedName>
        <fullName evidence="2">Uncharacterized protein</fullName>
    </submittedName>
</protein>
<evidence type="ECO:0000256" key="1">
    <source>
        <dbReference type="SAM" id="SignalP"/>
    </source>
</evidence>
<organism evidence="2 3">
    <name type="scientific">Taenia crassiceps</name>
    <dbReference type="NCBI Taxonomy" id="6207"/>
    <lineage>
        <taxon>Eukaryota</taxon>
        <taxon>Metazoa</taxon>
        <taxon>Spiralia</taxon>
        <taxon>Lophotrochozoa</taxon>
        <taxon>Platyhelminthes</taxon>
        <taxon>Cestoda</taxon>
        <taxon>Eucestoda</taxon>
        <taxon>Cyclophyllidea</taxon>
        <taxon>Taeniidae</taxon>
        <taxon>Taenia</taxon>
    </lineage>
</organism>
<dbReference type="EMBL" id="JAKROA010000005">
    <property type="protein sequence ID" value="KAL5107118.1"/>
    <property type="molecule type" value="Genomic_DNA"/>
</dbReference>
<dbReference type="PROSITE" id="PS51257">
    <property type="entry name" value="PROKAR_LIPOPROTEIN"/>
    <property type="match status" value="1"/>
</dbReference>
<comment type="caution">
    <text evidence="2">The sequence shown here is derived from an EMBL/GenBank/DDBJ whole genome shotgun (WGS) entry which is preliminary data.</text>
</comment>
<gene>
    <name evidence="2" type="ORF">TcWFU_009323</name>
</gene>